<protein>
    <submittedName>
        <fullName evidence="1">Uncharacterized protein</fullName>
    </submittedName>
</protein>
<reference evidence="2" key="1">
    <citation type="journal article" date="2019" name="Gigascience">
        <title>De novo genome assembly of the endangered Acer yangbiense, a plant species with extremely small populations endemic to Yunnan Province, China.</title>
        <authorList>
            <person name="Yang J."/>
            <person name="Wariss H.M."/>
            <person name="Tao L."/>
            <person name="Zhang R."/>
            <person name="Yun Q."/>
            <person name="Hollingsworth P."/>
            <person name="Dao Z."/>
            <person name="Luo G."/>
            <person name="Guo H."/>
            <person name="Ma Y."/>
            <person name="Sun W."/>
        </authorList>
    </citation>
    <scope>NUCLEOTIDE SEQUENCE [LARGE SCALE GENOMIC DNA]</scope>
    <source>
        <strain evidence="2">cv. Malutang</strain>
    </source>
</reference>
<gene>
    <name evidence="1" type="ORF">EZV62_001211</name>
</gene>
<comment type="caution">
    <text evidence="1">The sequence shown here is derived from an EMBL/GenBank/DDBJ whole genome shotgun (WGS) entry which is preliminary data.</text>
</comment>
<sequence length="154" mass="17295">MGFAATTTRVVMRRACYYPLRTAEATPSFMPSRQRRRASCNIDEIQVRMQAMAFIYLRSSIGQNATQASHNNRRLFLASFPLQSIDYEAFSNGGDLVSQEHAYPVRQAPKSVVQIVGSCDGLICLVFDNKDVILESIYKSFQGITFSWYSLSSG</sequence>
<name>A0A5C7IVU0_9ROSI</name>
<dbReference type="AlphaFoldDB" id="A0A5C7IVU0"/>
<accession>A0A5C7IVU0</accession>
<keyword evidence="2" id="KW-1185">Reference proteome</keyword>
<dbReference type="Proteomes" id="UP000323000">
    <property type="component" value="Chromosome 1"/>
</dbReference>
<evidence type="ECO:0000313" key="1">
    <source>
        <dbReference type="EMBL" id="TXG72632.1"/>
    </source>
</evidence>
<evidence type="ECO:0000313" key="2">
    <source>
        <dbReference type="Proteomes" id="UP000323000"/>
    </source>
</evidence>
<organism evidence="1 2">
    <name type="scientific">Acer yangbiense</name>
    <dbReference type="NCBI Taxonomy" id="1000413"/>
    <lineage>
        <taxon>Eukaryota</taxon>
        <taxon>Viridiplantae</taxon>
        <taxon>Streptophyta</taxon>
        <taxon>Embryophyta</taxon>
        <taxon>Tracheophyta</taxon>
        <taxon>Spermatophyta</taxon>
        <taxon>Magnoliopsida</taxon>
        <taxon>eudicotyledons</taxon>
        <taxon>Gunneridae</taxon>
        <taxon>Pentapetalae</taxon>
        <taxon>rosids</taxon>
        <taxon>malvids</taxon>
        <taxon>Sapindales</taxon>
        <taxon>Sapindaceae</taxon>
        <taxon>Hippocastanoideae</taxon>
        <taxon>Acereae</taxon>
        <taxon>Acer</taxon>
    </lineage>
</organism>
<dbReference type="EMBL" id="VAHF01000001">
    <property type="protein sequence ID" value="TXG72632.1"/>
    <property type="molecule type" value="Genomic_DNA"/>
</dbReference>
<proteinExistence type="predicted"/>